<reference evidence="1" key="1">
    <citation type="submission" date="2021-03" db="EMBL/GenBank/DDBJ databases">
        <title>Complete genome of Burkholderia pseudomallei_VBP364.</title>
        <authorList>
            <person name="Balaji V."/>
            <person name="Yamuna B."/>
            <person name="Monisha P."/>
        </authorList>
    </citation>
    <scope>NUCLEOTIDE SEQUENCE</scope>
    <source>
        <strain evidence="1">VBP364</strain>
    </source>
</reference>
<proteinExistence type="predicted"/>
<dbReference type="AlphaFoldDB" id="A0A8A4DRW4"/>
<dbReference type="EMBL" id="CP071754">
    <property type="protein sequence ID" value="QTB61342.1"/>
    <property type="molecule type" value="Genomic_DNA"/>
</dbReference>
<protein>
    <submittedName>
        <fullName evidence="1">Uncharacterized protein</fullName>
    </submittedName>
</protein>
<organism evidence="1">
    <name type="scientific">Burkholderia pseudomallei</name>
    <name type="common">Pseudomonas pseudomallei</name>
    <dbReference type="NCBI Taxonomy" id="28450"/>
    <lineage>
        <taxon>Bacteria</taxon>
        <taxon>Pseudomonadati</taxon>
        <taxon>Pseudomonadota</taxon>
        <taxon>Betaproteobacteria</taxon>
        <taxon>Burkholderiales</taxon>
        <taxon>Burkholderiaceae</taxon>
        <taxon>Burkholderia</taxon>
        <taxon>pseudomallei group</taxon>
    </lineage>
</organism>
<gene>
    <name evidence="1" type="ORF">J3D99_26235</name>
</gene>
<evidence type="ECO:0000313" key="1">
    <source>
        <dbReference type="EMBL" id="QTB61342.1"/>
    </source>
</evidence>
<name>A0A8A4DRW4_BURPE</name>
<sequence length="107" mass="11459">MGFAVDVERMGARQGGIGGRLGGAGLCAMRRGAVRGARGCGSAGCIEFFGIFIWIVEDCFVNIPLIREVILVNPDCLGFGFDVENREGAACAMAEFVRESGWRGVRR</sequence>
<dbReference type="RefSeq" id="WP_207418500.1">
    <property type="nucleotide sequence ID" value="NZ_CP071755.2"/>
</dbReference>
<accession>A0A8A4DRW4</accession>